<dbReference type="CDD" id="cd07033">
    <property type="entry name" value="TPP_PYR_DXS_TK_like"/>
    <property type="match status" value="1"/>
</dbReference>
<keyword evidence="3" id="KW-0786">Thiamine pyrophosphate</keyword>
<dbReference type="RefSeq" id="WP_068504199.1">
    <property type="nucleotide sequence ID" value="NZ_LWQU01000185.1"/>
</dbReference>
<name>A0A178M9H5_9PROT</name>
<evidence type="ECO:0000256" key="1">
    <source>
        <dbReference type="ARBA" id="ARBA00001964"/>
    </source>
</evidence>
<evidence type="ECO:0000313" key="6">
    <source>
        <dbReference type="Proteomes" id="UP000078543"/>
    </source>
</evidence>
<dbReference type="InterPro" id="IPR033248">
    <property type="entry name" value="Transketolase_C"/>
</dbReference>
<protein>
    <submittedName>
        <fullName evidence="5">Transketolase</fullName>
    </submittedName>
</protein>
<dbReference type="InterPro" id="IPR005475">
    <property type="entry name" value="Transketolase-like_Pyr-bd"/>
</dbReference>
<dbReference type="Proteomes" id="UP000078543">
    <property type="component" value="Unassembled WGS sequence"/>
</dbReference>
<sequence length="307" mass="32343">MRKTCLDMIHRLALTDSRVVYVGSDPSAGTLKQMAKDVPDRFIIEGIAEANLIGMAAGMAMDGLMPFVHTIATFLTRRCYEQVAIDVCLHDLPVRLVGNGGGLVYAPLGPTHTAIDDLALFSALPGMAVVACSDADEMVRLMQASLSWPGPLYIRLGKGGDPVISKEENGFAIGRAIPMRKGSDVLLVSTGVMTGRALAAAEILEADGIGCAVLHAHTVKPFDGEQTVALAQGKRLVVSVEEHSRIGGLGAAVLDALAASGPVPPTLRLALPDSFVHQYGSQDALLERFGLQPEGIAASITQAIRKR</sequence>
<evidence type="ECO:0000256" key="3">
    <source>
        <dbReference type="ARBA" id="ARBA00023052"/>
    </source>
</evidence>
<dbReference type="Pfam" id="PF02780">
    <property type="entry name" value="Transketolase_C"/>
    <property type="match status" value="1"/>
</dbReference>
<dbReference type="AlphaFoldDB" id="A0A178M9H5"/>
<dbReference type="SUPFAM" id="SSF52922">
    <property type="entry name" value="TK C-terminal domain-like"/>
    <property type="match status" value="1"/>
</dbReference>
<dbReference type="PANTHER" id="PTHR43825">
    <property type="entry name" value="PYRUVATE DEHYDROGENASE E1 COMPONENT"/>
    <property type="match status" value="1"/>
</dbReference>
<comment type="caution">
    <text evidence="5">The sequence shown here is derived from an EMBL/GenBank/DDBJ whole genome shotgun (WGS) entry which is preliminary data.</text>
</comment>
<dbReference type="InterPro" id="IPR029061">
    <property type="entry name" value="THDP-binding"/>
</dbReference>
<proteinExistence type="inferred from homology"/>
<dbReference type="FunFam" id="3.40.50.970:FF:000129">
    <property type="entry name" value="Transketolase"/>
    <property type="match status" value="1"/>
</dbReference>
<dbReference type="PANTHER" id="PTHR43825:SF5">
    <property type="entry name" value="HYPOTHETICAL TRANSKETOLASE FAMILY PROTEIN"/>
    <property type="match status" value="1"/>
</dbReference>
<dbReference type="Pfam" id="PF02779">
    <property type="entry name" value="Transket_pyr"/>
    <property type="match status" value="1"/>
</dbReference>
<dbReference type="InterPro" id="IPR009014">
    <property type="entry name" value="Transketo_C/PFOR_II"/>
</dbReference>
<dbReference type="Gene3D" id="3.40.50.920">
    <property type="match status" value="1"/>
</dbReference>
<dbReference type="SUPFAM" id="SSF52518">
    <property type="entry name" value="Thiamin diphosphate-binding fold (THDP-binding)"/>
    <property type="match status" value="1"/>
</dbReference>
<comment type="similarity">
    <text evidence="2">Belongs to the transketolase family.</text>
</comment>
<accession>A0A178M9H5</accession>
<dbReference type="InterPro" id="IPR051157">
    <property type="entry name" value="PDH/Transketolase"/>
</dbReference>
<evidence type="ECO:0000259" key="4">
    <source>
        <dbReference type="SMART" id="SM00861"/>
    </source>
</evidence>
<dbReference type="EMBL" id="LWQU01000185">
    <property type="protein sequence ID" value="OAN45392.1"/>
    <property type="molecule type" value="Genomic_DNA"/>
</dbReference>
<organism evidence="5 6">
    <name type="scientific">Magnetospirillum moscoviense</name>
    <dbReference type="NCBI Taxonomy" id="1437059"/>
    <lineage>
        <taxon>Bacteria</taxon>
        <taxon>Pseudomonadati</taxon>
        <taxon>Pseudomonadota</taxon>
        <taxon>Alphaproteobacteria</taxon>
        <taxon>Rhodospirillales</taxon>
        <taxon>Rhodospirillaceae</taxon>
        <taxon>Magnetospirillum</taxon>
    </lineage>
</organism>
<dbReference type="OrthoDB" id="8732661at2"/>
<gene>
    <name evidence="5" type="ORF">A6A05_04535</name>
</gene>
<keyword evidence="6" id="KW-1185">Reference proteome</keyword>
<reference evidence="5 6" key="1">
    <citation type="submission" date="2016-04" db="EMBL/GenBank/DDBJ databases">
        <title>Draft genome sequence of freshwater magnetotactic bacteria Magnetospirillum marisnigri SP-1 and Magnetospirillum moscoviense BB-1.</title>
        <authorList>
            <person name="Koziaeva V."/>
            <person name="Dziuba M.V."/>
            <person name="Ivanov T.M."/>
            <person name="Kuznetsov B."/>
            <person name="Grouzdev D.S."/>
        </authorList>
    </citation>
    <scope>NUCLEOTIDE SEQUENCE [LARGE SCALE GENOMIC DNA]</scope>
    <source>
        <strain evidence="5 6">BB-1</strain>
    </source>
</reference>
<comment type="cofactor">
    <cofactor evidence="1">
        <name>thiamine diphosphate</name>
        <dbReference type="ChEBI" id="CHEBI:58937"/>
    </cofactor>
</comment>
<evidence type="ECO:0000256" key="2">
    <source>
        <dbReference type="ARBA" id="ARBA00007131"/>
    </source>
</evidence>
<dbReference type="Gene3D" id="3.40.50.970">
    <property type="match status" value="1"/>
</dbReference>
<feature type="domain" description="Transketolase-like pyrimidine-binding" evidence="4">
    <location>
        <begin position="1"/>
        <end position="163"/>
    </location>
</feature>
<dbReference type="SMART" id="SM00861">
    <property type="entry name" value="Transket_pyr"/>
    <property type="match status" value="1"/>
</dbReference>
<dbReference type="STRING" id="1437059.A6A05_04535"/>
<evidence type="ECO:0000313" key="5">
    <source>
        <dbReference type="EMBL" id="OAN45392.1"/>
    </source>
</evidence>